<sequence>MMIMLTDPSNEGHPEFELKYRSNRVEMKAVVDRIISSVWLNIVNPGKGTEQLPAQLEAVCDRGHHLNGDKLGMVAHALRTPRDRIIIESEHLLKNLSLWLMLHFHGRLIVSVSGKVLYDKCSGDSPRILELKVKKFCSKEQDCSNEGDTYRLFTDVRGSFEEFLSGTYPSSFDMPETARARRSLYDVMKTHDLGASVLSEELKVMARQSAQLVVKWLLLLPVTIPVDADFGFSIRSLDIDINTKVEAEPLLGTILGRSPSILNFNWGKAFQKSKHVIYAPTLDPENSDDDELSQPMDEDMFASANFEARWTDEHVDFSEDVILSFPILRDLVSAAKAECECQHCVLNRRTPTNHDKKSSASLQPGCKARVAVSSVLLLVSHAIADGFGAPDISRVRDCEHPLKSILTVFSELLLRKQIRWDTWFNTAACVYLGCPFVEHVVDIELGGTAYGAIQYGNAAVMAPWIDLTKVEDVKRCFHFSRVQGKLGVMRGSAGQHYFRGIPEQFAIVQVEHTEDTSSFNQRFKKWSEPLTDNISVKEDDSTFEVEAMLVSADVDVYRLLLRIKSDTFARIIDPVDAMIRLARSLLIVECGHKDNTKRMEKSEDVIKLYDFDDLLGRWQNEDTFYGLNKVGSAIPFHGRAPDEDGSGITLHMTSALQHNGKINVARALSVNYMTIVNQGDCFLPCAIQKAKTMPVPGDNESLKVTERYIINVRGGF</sequence>
<proteinExistence type="predicted"/>
<dbReference type="AlphaFoldDB" id="A0A6A6GS39"/>
<name>A0A6A6GS39_VIRVR</name>
<protein>
    <submittedName>
        <fullName evidence="1">Uncharacterized protein</fullName>
    </submittedName>
</protein>
<organism evidence="1 2">
    <name type="scientific">Viridothelium virens</name>
    <name type="common">Speckled blister lichen</name>
    <name type="synonym">Trypethelium virens</name>
    <dbReference type="NCBI Taxonomy" id="1048519"/>
    <lineage>
        <taxon>Eukaryota</taxon>
        <taxon>Fungi</taxon>
        <taxon>Dikarya</taxon>
        <taxon>Ascomycota</taxon>
        <taxon>Pezizomycotina</taxon>
        <taxon>Dothideomycetes</taxon>
        <taxon>Dothideomycetes incertae sedis</taxon>
        <taxon>Trypetheliales</taxon>
        <taxon>Trypetheliaceae</taxon>
        <taxon>Viridothelium</taxon>
    </lineage>
</organism>
<evidence type="ECO:0000313" key="1">
    <source>
        <dbReference type="EMBL" id="KAF2228584.1"/>
    </source>
</evidence>
<dbReference type="OrthoDB" id="3526561at2759"/>
<dbReference type="EMBL" id="ML991908">
    <property type="protein sequence ID" value="KAF2228584.1"/>
    <property type="molecule type" value="Genomic_DNA"/>
</dbReference>
<dbReference type="Proteomes" id="UP000800092">
    <property type="component" value="Unassembled WGS sequence"/>
</dbReference>
<accession>A0A6A6GS39</accession>
<gene>
    <name evidence="1" type="ORF">EV356DRAFT_58547</name>
</gene>
<keyword evidence="2" id="KW-1185">Reference proteome</keyword>
<evidence type="ECO:0000313" key="2">
    <source>
        <dbReference type="Proteomes" id="UP000800092"/>
    </source>
</evidence>
<reference evidence="1" key="1">
    <citation type="journal article" date="2020" name="Stud. Mycol.">
        <title>101 Dothideomycetes genomes: a test case for predicting lifestyles and emergence of pathogens.</title>
        <authorList>
            <person name="Haridas S."/>
            <person name="Albert R."/>
            <person name="Binder M."/>
            <person name="Bloem J."/>
            <person name="Labutti K."/>
            <person name="Salamov A."/>
            <person name="Andreopoulos B."/>
            <person name="Baker S."/>
            <person name="Barry K."/>
            <person name="Bills G."/>
            <person name="Bluhm B."/>
            <person name="Cannon C."/>
            <person name="Castanera R."/>
            <person name="Culley D."/>
            <person name="Daum C."/>
            <person name="Ezra D."/>
            <person name="Gonzalez J."/>
            <person name="Henrissat B."/>
            <person name="Kuo A."/>
            <person name="Liang C."/>
            <person name="Lipzen A."/>
            <person name="Lutzoni F."/>
            <person name="Magnuson J."/>
            <person name="Mondo S."/>
            <person name="Nolan M."/>
            <person name="Ohm R."/>
            <person name="Pangilinan J."/>
            <person name="Park H.-J."/>
            <person name="Ramirez L."/>
            <person name="Alfaro M."/>
            <person name="Sun H."/>
            <person name="Tritt A."/>
            <person name="Yoshinaga Y."/>
            <person name="Zwiers L.-H."/>
            <person name="Turgeon B."/>
            <person name="Goodwin S."/>
            <person name="Spatafora J."/>
            <person name="Crous P."/>
            <person name="Grigoriev I."/>
        </authorList>
    </citation>
    <scope>NUCLEOTIDE SEQUENCE</scope>
    <source>
        <strain evidence="1">Tuck. ex Michener</strain>
    </source>
</reference>